<keyword evidence="8" id="KW-0560">Oxidoreductase</keyword>
<keyword evidence="4 7" id="KW-0812">Transmembrane</keyword>
<accession>A0A2L0EXU7</accession>
<evidence type="ECO:0000256" key="5">
    <source>
        <dbReference type="ARBA" id="ARBA00022989"/>
    </source>
</evidence>
<feature type="transmembrane region" description="Helical" evidence="7">
    <location>
        <begin position="407"/>
        <end position="427"/>
    </location>
</feature>
<evidence type="ECO:0000256" key="6">
    <source>
        <dbReference type="ARBA" id="ARBA00023136"/>
    </source>
</evidence>
<dbReference type="GO" id="GO:0005886">
    <property type="term" value="C:plasma membrane"/>
    <property type="evidence" value="ECO:0007669"/>
    <property type="project" value="UniProtKB-SubCell"/>
</dbReference>
<dbReference type="PANTHER" id="PTHR43044">
    <property type="match status" value="1"/>
</dbReference>
<proteinExistence type="inferred from homology"/>
<feature type="transmembrane region" description="Helical" evidence="7">
    <location>
        <begin position="66"/>
        <end position="94"/>
    </location>
</feature>
<evidence type="ECO:0000256" key="2">
    <source>
        <dbReference type="ARBA" id="ARBA00008929"/>
    </source>
</evidence>
<dbReference type="AlphaFoldDB" id="A0A2L0EXU7"/>
<comment type="similarity">
    <text evidence="2">Belongs to the NrfD family.</text>
</comment>
<evidence type="ECO:0000313" key="9">
    <source>
        <dbReference type="Proteomes" id="UP000238348"/>
    </source>
</evidence>
<feature type="transmembrane region" description="Helical" evidence="7">
    <location>
        <begin position="213"/>
        <end position="233"/>
    </location>
</feature>
<feature type="transmembrane region" description="Helical" evidence="7">
    <location>
        <begin position="253"/>
        <end position="273"/>
    </location>
</feature>
<organism evidence="8 9">
    <name type="scientific">Sorangium cellulosum</name>
    <name type="common">Polyangium cellulosum</name>
    <dbReference type="NCBI Taxonomy" id="56"/>
    <lineage>
        <taxon>Bacteria</taxon>
        <taxon>Pseudomonadati</taxon>
        <taxon>Myxococcota</taxon>
        <taxon>Polyangia</taxon>
        <taxon>Polyangiales</taxon>
        <taxon>Polyangiaceae</taxon>
        <taxon>Sorangium</taxon>
    </lineage>
</organism>
<dbReference type="OrthoDB" id="9806499at2"/>
<dbReference type="PANTHER" id="PTHR43044:SF2">
    <property type="entry name" value="POLYSULPHIDE REDUCTASE NRFD"/>
    <property type="match status" value="1"/>
</dbReference>
<feature type="transmembrane region" description="Helical" evidence="7">
    <location>
        <begin position="30"/>
        <end position="54"/>
    </location>
</feature>
<feature type="transmembrane region" description="Helical" evidence="7">
    <location>
        <begin position="159"/>
        <end position="181"/>
    </location>
</feature>
<feature type="transmembrane region" description="Helical" evidence="7">
    <location>
        <begin position="362"/>
        <end position="387"/>
    </location>
</feature>
<dbReference type="GO" id="GO:0050454">
    <property type="term" value="F:coenzyme F420 hydrogenase activity"/>
    <property type="evidence" value="ECO:0007669"/>
    <property type="project" value="UniProtKB-EC"/>
</dbReference>
<gene>
    <name evidence="8" type="ORF">SOCE26_055960</name>
</gene>
<dbReference type="InterPro" id="IPR005614">
    <property type="entry name" value="NrfD-like"/>
</dbReference>
<sequence length="447" mass="50770">MTQPLLLGRPTDEALSEQLLSVVWKPRSRLWWAAFALAGAGTALLATTIVYTIVTGVGVWGNNIPVGWAFGIINFVFWVGIGHAGTFISAILLLLEQHWRTSINRFAEAMTLFAVIQAGLYPVLHLGRPWFAYWLVPYPSTLAVWPQYKSALPWDAAAIFTYFTVSLVFWYVGLLPDFAALRDRAPDRRRRIVYGILSLGWRGSAHAYRHYRILYGLLAGLATPLVVSVHSIVSSDFATALVPGWHATIFPPFFVAGAIFSGFAMVLTLLIPARRIFRLENVVTERHIDNLSKLTLVTSLIVVYAYIIEWFAAWYSGADYEIYQYFVARPFGPNAAVFWVQIVCNALVPQLLWSSRVRRSTVLLWIISILVNVGMWCERFVIIVMSLQREFIPSGWHAYRPTWVDVSMFAGTISFFLLLFMIFLRLFPFIPVAEVKELNHELSKEEH</sequence>
<keyword evidence="3" id="KW-1003">Cell membrane</keyword>
<evidence type="ECO:0000313" key="8">
    <source>
        <dbReference type="EMBL" id="AUX44134.1"/>
    </source>
</evidence>
<evidence type="ECO:0000256" key="1">
    <source>
        <dbReference type="ARBA" id="ARBA00004651"/>
    </source>
</evidence>
<dbReference type="Proteomes" id="UP000238348">
    <property type="component" value="Chromosome"/>
</dbReference>
<dbReference type="EC" id="1.12.98.1" evidence="8"/>
<dbReference type="RefSeq" id="WP_104982708.1">
    <property type="nucleotide sequence ID" value="NZ_CP012673.1"/>
</dbReference>
<evidence type="ECO:0000256" key="4">
    <source>
        <dbReference type="ARBA" id="ARBA00022692"/>
    </source>
</evidence>
<feature type="transmembrane region" description="Helical" evidence="7">
    <location>
        <begin position="294"/>
        <end position="315"/>
    </location>
</feature>
<evidence type="ECO:0000256" key="7">
    <source>
        <dbReference type="SAM" id="Phobius"/>
    </source>
</evidence>
<reference evidence="8 9" key="1">
    <citation type="submission" date="2015-09" db="EMBL/GenBank/DDBJ databases">
        <title>Sorangium comparison.</title>
        <authorList>
            <person name="Zaburannyi N."/>
            <person name="Bunk B."/>
            <person name="Overmann J."/>
            <person name="Mueller R."/>
        </authorList>
    </citation>
    <scope>NUCLEOTIDE SEQUENCE [LARGE SCALE GENOMIC DNA]</scope>
    <source>
        <strain evidence="8 9">So ce26</strain>
    </source>
</reference>
<feature type="transmembrane region" description="Helical" evidence="7">
    <location>
        <begin position="106"/>
        <end position="124"/>
    </location>
</feature>
<protein>
    <submittedName>
        <fullName evidence="8">Hydrogenase</fullName>
        <ecNumber evidence="8">1.12.98.1</ecNumber>
    </submittedName>
</protein>
<name>A0A2L0EXU7_SORCE</name>
<dbReference type="Pfam" id="PF03916">
    <property type="entry name" value="NrfD"/>
    <property type="match status" value="1"/>
</dbReference>
<evidence type="ECO:0000256" key="3">
    <source>
        <dbReference type="ARBA" id="ARBA00022475"/>
    </source>
</evidence>
<comment type="subcellular location">
    <subcellularLocation>
        <location evidence="1">Cell membrane</location>
        <topology evidence="1">Multi-pass membrane protein</topology>
    </subcellularLocation>
</comment>
<keyword evidence="5 7" id="KW-1133">Transmembrane helix</keyword>
<keyword evidence="6 7" id="KW-0472">Membrane</keyword>
<feature type="transmembrane region" description="Helical" evidence="7">
    <location>
        <begin position="335"/>
        <end position="353"/>
    </location>
</feature>
<dbReference type="EMBL" id="CP012673">
    <property type="protein sequence ID" value="AUX44134.1"/>
    <property type="molecule type" value="Genomic_DNA"/>
</dbReference>